<dbReference type="SUPFAM" id="SSF54197">
    <property type="entry name" value="HIT-like"/>
    <property type="match status" value="1"/>
</dbReference>
<keyword evidence="4" id="KW-1185">Reference proteome</keyword>
<organism evidence="3 4">
    <name type="scientific">marine gamma proteobacterium HTCC2143</name>
    <dbReference type="NCBI Taxonomy" id="247633"/>
    <lineage>
        <taxon>Bacteria</taxon>
        <taxon>Pseudomonadati</taxon>
        <taxon>Pseudomonadota</taxon>
        <taxon>Gammaproteobacteria</taxon>
        <taxon>Cellvibrionales</taxon>
        <taxon>Spongiibacteraceae</taxon>
        <taxon>BD1-7 clade</taxon>
    </lineage>
</organism>
<comment type="caution">
    <text evidence="3">The sequence shown here is derived from an EMBL/GenBank/DDBJ whole genome shotgun (WGS) entry which is preliminary data.</text>
</comment>
<reference evidence="3 4" key="1">
    <citation type="journal article" date="2010" name="J. Bacteriol.">
        <title>Genome sequence of the oligotrophic marine Gammaproteobacterium HTCC2143, isolated from the Oregon Coast.</title>
        <authorList>
            <person name="Oh H.M."/>
            <person name="Kang I."/>
            <person name="Ferriera S."/>
            <person name="Giovannoni S.J."/>
            <person name="Cho J.C."/>
        </authorList>
    </citation>
    <scope>NUCLEOTIDE SEQUENCE [LARGE SCALE GENOMIC DNA]</scope>
    <source>
        <strain evidence="3 4">HTCC2143</strain>
    </source>
</reference>
<dbReference type="OrthoDB" id="9799145at2"/>
<dbReference type="GO" id="GO:0003824">
    <property type="term" value="F:catalytic activity"/>
    <property type="evidence" value="ECO:0007669"/>
    <property type="project" value="InterPro"/>
</dbReference>
<dbReference type="AlphaFoldDB" id="A0YDR0"/>
<dbReference type="eggNOG" id="COG0537">
    <property type="taxonomic scope" value="Bacteria"/>
</dbReference>
<dbReference type="Proteomes" id="UP000004931">
    <property type="component" value="Unassembled WGS sequence"/>
</dbReference>
<proteinExistence type="predicted"/>
<dbReference type="InterPro" id="IPR026026">
    <property type="entry name" value="HIT_Hint"/>
</dbReference>
<accession>A0YDR0</accession>
<evidence type="ECO:0000256" key="1">
    <source>
        <dbReference type="PROSITE-ProRule" id="PRU00464"/>
    </source>
</evidence>
<dbReference type="PIRSF" id="PIRSF000714">
    <property type="entry name" value="HIT"/>
    <property type="match status" value="1"/>
</dbReference>
<dbReference type="EMBL" id="AAVT01000005">
    <property type="protein sequence ID" value="EAW30944.1"/>
    <property type="molecule type" value="Genomic_DNA"/>
</dbReference>
<gene>
    <name evidence="3" type="ORF">GP2143_10117</name>
</gene>
<dbReference type="InterPro" id="IPR036265">
    <property type="entry name" value="HIT-like_sf"/>
</dbReference>
<dbReference type="InterPro" id="IPR011146">
    <property type="entry name" value="HIT-like"/>
</dbReference>
<evidence type="ECO:0000313" key="4">
    <source>
        <dbReference type="Proteomes" id="UP000004931"/>
    </source>
</evidence>
<evidence type="ECO:0000313" key="3">
    <source>
        <dbReference type="EMBL" id="EAW30944.1"/>
    </source>
</evidence>
<dbReference type="PROSITE" id="PS51084">
    <property type="entry name" value="HIT_2"/>
    <property type="match status" value="1"/>
</dbReference>
<comment type="caution">
    <text evidence="1">Lacks conserved residue(s) required for the propagation of feature annotation.</text>
</comment>
<protein>
    <submittedName>
        <fullName evidence="3">Probable Histidine triad (HIT) family protein</fullName>
    </submittedName>
</protein>
<dbReference type="STRING" id="247633.GP2143_10117"/>
<sequence length="138" mass="15542">MFQLHPQLAKDCIEVGDFSLSKVLLVNDCYYPWVILVPKREDVEEIYELSVPDQQQLLVESSGVSAAMAVHFSADKMNVAALGNLVPQLHIHHIVRYKSDVAWPKPVWGVTNAAVYSEEKLVDQLHLLQKILLPLGIK</sequence>
<feature type="domain" description="HIT" evidence="2">
    <location>
        <begin position="34"/>
        <end position="103"/>
    </location>
</feature>
<dbReference type="Pfam" id="PF01230">
    <property type="entry name" value="HIT"/>
    <property type="match status" value="1"/>
</dbReference>
<dbReference type="Gene3D" id="3.30.428.10">
    <property type="entry name" value="HIT-like"/>
    <property type="match status" value="1"/>
</dbReference>
<evidence type="ECO:0000259" key="2">
    <source>
        <dbReference type="PROSITE" id="PS51084"/>
    </source>
</evidence>
<name>A0YDR0_9GAMM</name>